<dbReference type="PANTHER" id="PTHR45625">
    <property type="entry name" value="PEPTIDYL-PROLYL CIS-TRANS ISOMERASE-RELATED"/>
    <property type="match status" value="1"/>
</dbReference>
<dbReference type="PROSITE" id="PS00170">
    <property type="entry name" value="CSA_PPIASE_1"/>
    <property type="match status" value="1"/>
</dbReference>
<dbReference type="PANTHER" id="PTHR45625:SF4">
    <property type="entry name" value="PEPTIDYLPROLYL ISOMERASE DOMAIN AND WD REPEAT-CONTAINING PROTEIN 1"/>
    <property type="match status" value="1"/>
</dbReference>
<sequence>MHLKLLATATILVFCFTSTALAFAQNDDKIVVFHTEFGHLAIELFPDDAPNTVENFLKLAESDFYDKTIFHRIIDGFMIQGGDPNSKEPDQSKWGQGGTGDNLKAEFNNIKHDRGIISMARSASVHSASSQFFIVHNQHIAHLDEKYTVFGRIITQESYDTLDKIANLKTTTNDIPLEVEKAEIKKTEVVTRSSLENILTLDTPERVERAIIEEVIAPEQEEATITEGSRYRNSEYGFSFAAQEGWMFQRGTGPNDPILIALGVEKDGITPYISFQAVETNEESFEELFAPLLESYRELDYGVGGGILSEEHYTGENRIAGKHGIVLVATQTNHQLPDTPDNVTQYITIKFKQVILEAVHFHFIITYYNHENNFDEGLVDFDNMVNSFKTSMPSSQKFTTPESEVIVLDDNFSETEEA</sequence>
<dbReference type="GO" id="GO:0003755">
    <property type="term" value="F:peptidyl-prolyl cis-trans isomerase activity"/>
    <property type="evidence" value="ECO:0007669"/>
    <property type="project" value="UniProtKB-KW"/>
</dbReference>
<dbReference type="InterPro" id="IPR029000">
    <property type="entry name" value="Cyclophilin-like_dom_sf"/>
</dbReference>
<dbReference type="EMBL" id="UINC01056694">
    <property type="protein sequence ID" value="SVB77023.1"/>
    <property type="molecule type" value="Genomic_DNA"/>
</dbReference>
<evidence type="ECO:0000256" key="2">
    <source>
        <dbReference type="ARBA" id="ARBA00023110"/>
    </source>
</evidence>
<gene>
    <name evidence="6" type="ORF">METZ01_LOCUS229877</name>
</gene>
<name>A0A382GR16_9ZZZZ</name>
<protein>
    <recommendedName>
        <fullName evidence="1">peptidylprolyl isomerase</fullName>
        <ecNumber evidence="1">5.2.1.8</ecNumber>
    </recommendedName>
</protein>
<evidence type="ECO:0000313" key="6">
    <source>
        <dbReference type="EMBL" id="SVB77023.1"/>
    </source>
</evidence>
<dbReference type="CDD" id="cd00317">
    <property type="entry name" value="cyclophilin"/>
    <property type="match status" value="1"/>
</dbReference>
<dbReference type="Gene3D" id="2.40.100.10">
    <property type="entry name" value="Cyclophilin-like"/>
    <property type="match status" value="1"/>
</dbReference>
<dbReference type="PRINTS" id="PR00153">
    <property type="entry name" value="CSAPPISMRASE"/>
</dbReference>
<feature type="non-terminal residue" evidence="6">
    <location>
        <position position="418"/>
    </location>
</feature>
<dbReference type="AlphaFoldDB" id="A0A382GR16"/>
<dbReference type="InterPro" id="IPR044666">
    <property type="entry name" value="Cyclophilin_A-like"/>
</dbReference>
<organism evidence="6">
    <name type="scientific">marine metagenome</name>
    <dbReference type="NCBI Taxonomy" id="408172"/>
    <lineage>
        <taxon>unclassified sequences</taxon>
        <taxon>metagenomes</taxon>
        <taxon>ecological metagenomes</taxon>
    </lineage>
</organism>
<dbReference type="InterPro" id="IPR020892">
    <property type="entry name" value="Cyclophilin-type_PPIase_CS"/>
</dbReference>
<evidence type="ECO:0000256" key="1">
    <source>
        <dbReference type="ARBA" id="ARBA00013194"/>
    </source>
</evidence>
<reference evidence="6" key="1">
    <citation type="submission" date="2018-05" db="EMBL/GenBank/DDBJ databases">
        <authorList>
            <person name="Lanie J.A."/>
            <person name="Ng W.-L."/>
            <person name="Kazmierczak K.M."/>
            <person name="Andrzejewski T.M."/>
            <person name="Davidsen T.M."/>
            <person name="Wayne K.J."/>
            <person name="Tettelin H."/>
            <person name="Glass J.I."/>
            <person name="Rusch D."/>
            <person name="Podicherti R."/>
            <person name="Tsui H.-C.T."/>
            <person name="Winkler M.E."/>
        </authorList>
    </citation>
    <scope>NUCLEOTIDE SEQUENCE</scope>
</reference>
<feature type="region of interest" description="Disordered" evidence="4">
    <location>
        <begin position="81"/>
        <end position="100"/>
    </location>
</feature>
<dbReference type="SUPFAM" id="SSF50891">
    <property type="entry name" value="Cyclophilin-like"/>
    <property type="match status" value="1"/>
</dbReference>
<dbReference type="GO" id="GO:0006457">
    <property type="term" value="P:protein folding"/>
    <property type="evidence" value="ECO:0007669"/>
    <property type="project" value="InterPro"/>
</dbReference>
<keyword evidence="2" id="KW-0697">Rotamase</keyword>
<keyword evidence="3" id="KW-0413">Isomerase</keyword>
<dbReference type="EC" id="5.2.1.8" evidence="1"/>
<accession>A0A382GR16</accession>
<proteinExistence type="predicted"/>
<evidence type="ECO:0000256" key="3">
    <source>
        <dbReference type="ARBA" id="ARBA00023235"/>
    </source>
</evidence>
<feature type="domain" description="PPIase cyclophilin-type" evidence="5">
    <location>
        <begin position="29"/>
        <end position="178"/>
    </location>
</feature>
<dbReference type="Pfam" id="PF00160">
    <property type="entry name" value="Pro_isomerase"/>
    <property type="match status" value="1"/>
</dbReference>
<dbReference type="InterPro" id="IPR002130">
    <property type="entry name" value="Cyclophilin-type_PPIase_dom"/>
</dbReference>
<evidence type="ECO:0000259" key="5">
    <source>
        <dbReference type="PROSITE" id="PS50072"/>
    </source>
</evidence>
<dbReference type="PROSITE" id="PS50072">
    <property type="entry name" value="CSA_PPIASE_2"/>
    <property type="match status" value="1"/>
</dbReference>
<evidence type="ECO:0000256" key="4">
    <source>
        <dbReference type="SAM" id="MobiDB-lite"/>
    </source>
</evidence>